<dbReference type="InterPro" id="IPR036097">
    <property type="entry name" value="HisK_dim/P_sf"/>
</dbReference>
<dbReference type="InterPro" id="IPR036890">
    <property type="entry name" value="HATPase_C_sf"/>
</dbReference>
<accession>L8JMT0</accession>
<dbReference type="Gene3D" id="3.30.565.10">
    <property type="entry name" value="Histidine kinase-like ATPase, C-terminal domain"/>
    <property type="match status" value="1"/>
</dbReference>
<evidence type="ECO:0000313" key="10">
    <source>
        <dbReference type="EMBL" id="ELR70231.1"/>
    </source>
</evidence>
<dbReference type="OrthoDB" id="9806995at2"/>
<dbReference type="Pfam" id="PF02518">
    <property type="entry name" value="HATPase_c"/>
    <property type="match status" value="1"/>
</dbReference>
<evidence type="ECO:0000256" key="8">
    <source>
        <dbReference type="ARBA" id="ARBA00023012"/>
    </source>
</evidence>
<dbReference type="EMBL" id="AMZN01000055">
    <property type="protein sequence ID" value="ELR70231.1"/>
    <property type="molecule type" value="Genomic_DNA"/>
</dbReference>
<organism evidence="10 11">
    <name type="scientific">Fulvivirga imtechensis AK7</name>
    <dbReference type="NCBI Taxonomy" id="1237149"/>
    <lineage>
        <taxon>Bacteria</taxon>
        <taxon>Pseudomonadati</taxon>
        <taxon>Bacteroidota</taxon>
        <taxon>Cytophagia</taxon>
        <taxon>Cytophagales</taxon>
        <taxon>Fulvivirgaceae</taxon>
        <taxon>Fulvivirga</taxon>
    </lineage>
</organism>
<evidence type="ECO:0000256" key="1">
    <source>
        <dbReference type="ARBA" id="ARBA00000085"/>
    </source>
</evidence>
<dbReference type="SMART" id="SM00388">
    <property type="entry name" value="HisKA"/>
    <property type="match status" value="1"/>
</dbReference>
<gene>
    <name evidence="10" type="ORF">C900_03916</name>
</gene>
<name>L8JMT0_9BACT</name>
<dbReference type="Gene3D" id="1.10.287.130">
    <property type="match status" value="1"/>
</dbReference>
<keyword evidence="11" id="KW-1185">Reference proteome</keyword>
<dbReference type="InterPro" id="IPR003594">
    <property type="entry name" value="HATPase_dom"/>
</dbReference>
<dbReference type="EC" id="2.7.13.3" evidence="2"/>
<feature type="domain" description="Histidine kinase" evidence="9">
    <location>
        <begin position="158"/>
        <end position="366"/>
    </location>
</feature>
<dbReference type="SUPFAM" id="SSF55874">
    <property type="entry name" value="ATPase domain of HSP90 chaperone/DNA topoisomerase II/histidine kinase"/>
    <property type="match status" value="1"/>
</dbReference>
<evidence type="ECO:0000259" key="9">
    <source>
        <dbReference type="PROSITE" id="PS50109"/>
    </source>
</evidence>
<comment type="caution">
    <text evidence="10">The sequence shown here is derived from an EMBL/GenBank/DDBJ whole genome shotgun (WGS) entry which is preliminary data.</text>
</comment>
<comment type="catalytic activity">
    <reaction evidence="1">
        <text>ATP + protein L-histidine = ADP + protein N-phospho-L-histidine.</text>
        <dbReference type="EC" id="2.7.13.3"/>
    </reaction>
</comment>
<evidence type="ECO:0000256" key="7">
    <source>
        <dbReference type="ARBA" id="ARBA00022840"/>
    </source>
</evidence>
<keyword evidence="8" id="KW-0902">Two-component regulatory system</keyword>
<dbReference type="Proteomes" id="UP000011135">
    <property type="component" value="Unassembled WGS sequence"/>
</dbReference>
<dbReference type="eggNOG" id="COG4191">
    <property type="taxonomic scope" value="Bacteria"/>
</dbReference>
<dbReference type="PATRIC" id="fig|1237149.3.peg.3678"/>
<dbReference type="PANTHER" id="PTHR43065">
    <property type="entry name" value="SENSOR HISTIDINE KINASE"/>
    <property type="match status" value="1"/>
</dbReference>
<keyword evidence="5" id="KW-0547">Nucleotide-binding</keyword>
<dbReference type="Pfam" id="PF00512">
    <property type="entry name" value="HisKA"/>
    <property type="match status" value="1"/>
</dbReference>
<dbReference type="SUPFAM" id="SSF47384">
    <property type="entry name" value="Homodimeric domain of signal transducing histidine kinase"/>
    <property type="match status" value="1"/>
</dbReference>
<keyword evidence="7" id="KW-0067">ATP-binding</keyword>
<proteinExistence type="predicted"/>
<evidence type="ECO:0000256" key="5">
    <source>
        <dbReference type="ARBA" id="ARBA00022741"/>
    </source>
</evidence>
<evidence type="ECO:0000256" key="6">
    <source>
        <dbReference type="ARBA" id="ARBA00022777"/>
    </source>
</evidence>
<dbReference type="InterPro" id="IPR003661">
    <property type="entry name" value="HisK_dim/P_dom"/>
</dbReference>
<dbReference type="PANTHER" id="PTHR43065:SF46">
    <property type="entry name" value="C4-DICARBOXYLATE TRANSPORT SENSOR PROTEIN DCTB"/>
    <property type="match status" value="1"/>
</dbReference>
<evidence type="ECO:0000256" key="2">
    <source>
        <dbReference type="ARBA" id="ARBA00012438"/>
    </source>
</evidence>
<protein>
    <recommendedName>
        <fullName evidence="2">histidine kinase</fullName>
        <ecNumber evidence="2">2.7.13.3</ecNumber>
    </recommendedName>
</protein>
<dbReference type="SMART" id="SM00387">
    <property type="entry name" value="HATPase_c"/>
    <property type="match status" value="1"/>
</dbReference>
<evidence type="ECO:0000256" key="4">
    <source>
        <dbReference type="ARBA" id="ARBA00022679"/>
    </source>
</evidence>
<evidence type="ECO:0000256" key="3">
    <source>
        <dbReference type="ARBA" id="ARBA00022553"/>
    </source>
</evidence>
<dbReference type="GO" id="GO:0000155">
    <property type="term" value="F:phosphorelay sensor kinase activity"/>
    <property type="evidence" value="ECO:0007669"/>
    <property type="project" value="InterPro"/>
</dbReference>
<keyword evidence="6 10" id="KW-0418">Kinase</keyword>
<dbReference type="STRING" id="1237149.C900_03916"/>
<sequence length="369" mass="41635">MNANNHQLVETLNERIKELTCLYEISNIVATSTQSLEHMLQSIVNVIPRAWKFPEEAVVQLCVDEVAYFSGKLPAEHISQMHPIEISRQPRGYLAIYYDASSFQQSPFLPEEQTLLKTLAQEIAAIIERGEQKKREELMQRKFQHNDRLAILGEITAGIAHELNTPLGNILGFSQLVQDRAGDNHMKKDIEKIINSAMHAREVVKKLMFFSCEMPQHMQEVSINALVEDALDLLQISFKNAGLTVLFKKDNGEITAHVDPVQFTQVVFNLLINAIHATPKGRKLEVQLERQIDQFILIIKDEGHGIEESIREKIFEPFFTTKATGKGSGLGLSVVHGIVKNHGGQIVVESEVDRGSTFTVIFPLKQSYE</sequence>
<dbReference type="PROSITE" id="PS50109">
    <property type="entry name" value="HIS_KIN"/>
    <property type="match status" value="1"/>
</dbReference>
<dbReference type="AlphaFoldDB" id="L8JMT0"/>
<dbReference type="InterPro" id="IPR004358">
    <property type="entry name" value="Sig_transdc_His_kin-like_C"/>
</dbReference>
<dbReference type="InterPro" id="IPR005467">
    <property type="entry name" value="His_kinase_dom"/>
</dbReference>
<keyword evidence="3" id="KW-0597">Phosphoprotein</keyword>
<dbReference type="PRINTS" id="PR00344">
    <property type="entry name" value="BCTRLSENSOR"/>
</dbReference>
<dbReference type="GO" id="GO:0005524">
    <property type="term" value="F:ATP binding"/>
    <property type="evidence" value="ECO:0007669"/>
    <property type="project" value="UniProtKB-KW"/>
</dbReference>
<evidence type="ECO:0000313" key="11">
    <source>
        <dbReference type="Proteomes" id="UP000011135"/>
    </source>
</evidence>
<keyword evidence="4" id="KW-0808">Transferase</keyword>
<reference evidence="10 11" key="1">
    <citation type="submission" date="2012-12" db="EMBL/GenBank/DDBJ databases">
        <title>Genome assembly of Fulvivirga imtechensis AK7.</title>
        <authorList>
            <person name="Nupur N."/>
            <person name="Khatri I."/>
            <person name="Kumar R."/>
            <person name="Subramanian S."/>
            <person name="Pinnaka A."/>
        </authorList>
    </citation>
    <scope>NUCLEOTIDE SEQUENCE [LARGE SCALE GENOMIC DNA]</scope>
    <source>
        <strain evidence="10 11">AK7</strain>
    </source>
</reference>
<dbReference type="CDD" id="cd00082">
    <property type="entry name" value="HisKA"/>
    <property type="match status" value="1"/>
</dbReference>